<reference evidence="1 2" key="1">
    <citation type="submission" date="2021-03" db="EMBL/GenBank/DDBJ databases">
        <title>Thermosipho ferrireducens sp.nov., an anaerobic thermophilic iron-reducing bacterium isolated from a deep-sea hydrothermal sulfide deposits.</title>
        <authorList>
            <person name="Zeng X."/>
            <person name="Chen Y."/>
            <person name="Shao Z."/>
        </authorList>
    </citation>
    <scope>NUCLEOTIDE SEQUENCE [LARGE SCALE GENOMIC DNA]</scope>
    <source>
        <strain evidence="1 2">JL129W03</strain>
    </source>
</reference>
<organism evidence="1 2">
    <name type="scientific">Thermosipho ferrireducens</name>
    <dbReference type="NCBI Taxonomy" id="2571116"/>
    <lineage>
        <taxon>Bacteria</taxon>
        <taxon>Thermotogati</taxon>
        <taxon>Thermotogota</taxon>
        <taxon>Thermotogae</taxon>
        <taxon>Thermotogales</taxon>
        <taxon>Fervidobacteriaceae</taxon>
        <taxon>Thermosipho</taxon>
    </lineage>
</organism>
<protein>
    <submittedName>
        <fullName evidence="1">Cell division protein ZapA</fullName>
    </submittedName>
</protein>
<dbReference type="Proteomes" id="UP000671862">
    <property type="component" value="Chromosome"/>
</dbReference>
<evidence type="ECO:0000313" key="2">
    <source>
        <dbReference type="Proteomes" id="UP000671862"/>
    </source>
</evidence>
<gene>
    <name evidence="1" type="ORF">JYK00_06250</name>
</gene>
<dbReference type="GO" id="GO:0051301">
    <property type="term" value="P:cell division"/>
    <property type="evidence" value="ECO:0007669"/>
    <property type="project" value="UniProtKB-KW"/>
</dbReference>
<keyword evidence="1" id="KW-0131">Cell cycle</keyword>
<proteinExistence type="predicted"/>
<name>A0ABX7S6F5_9BACT</name>
<sequence length="91" mass="10575">MVKKTLNIGSKRFIIESDSGEEILNYIEKKVSELKEKYRDISSTDEILLAMLCDIAEEYYIYVERTNKIIKSISDKVSKKIGGNFIEDRSF</sequence>
<keyword evidence="1" id="KW-0132">Cell division</keyword>
<dbReference type="EMBL" id="CP071446">
    <property type="protein sequence ID" value="QTA37340.1"/>
    <property type="molecule type" value="Genomic_DNA"/>
</dbReference>
<evidence type="ECO:0000313" key="1">
    <source>
        <dbReference type="EMBL" id="QTA37340.1"/>
    </source>
</evidence>
<keyword evidence="2" id="KW-1185">Reference proteome</keyword>
<accession>A0ABX7S6F5</accession>